<dbReference type="Proteomes" id="UP000053558">
    <property type="component" value="Unassembled WGS sequence"/>
</dbReference>
<evidence type="ECO:0000313" key="3">
    <source>
        <dbReference type="EMBL" id="EIW86479.1"/>
    </source>
</evidence>
<dbReference type="PANTHER" id="PTHR28260">
    <property type="entry name" value="SPINDLE POLE BODY COMPONENT SPC105"/>
    <property type="match status" value="1"/>
</dbReference>
<dbReference type="RefSeq" id="XP_007762530.1">
    <property type="nucleotide sequence ID" value="XM_007764340.1"/>
</dbReference>
<dbReference type="GO" id="GO:0000776">
    <property type="term" value="C:kinetochore"/>
    <property type="evidence" value="ECO:0007669"/>
    <property type="project" value="TreeGrafter"/>
</dbReference>
<proteinExistence type="predicted"/>
<keyword evidence="4" id="KW-1185">Reference proteome</keyword>
<gene>
    <name evidence="3" type="ORF">CONPUDRAFT_45562</name>
</gene>
<dbReference type="GO" id="GO:0034501">
    <property type="term" value="P:protein localization to kinetochore"/>
    <property type="evidence" value="ECO:0007669"/>
    <property type="project" value="TreeGrafter"/>
</dbReference>
<reference evidence="4" key="1">
    <citation type="journal article" date="2012" name="Science">
        <title>The Paleozoic origin of enzymatic lignin decomposition reconstructed from 31 fungal genomes.</title>
        <authorList>
            <person name="Floudas D."/>
            <person name="Binder M."/>
            <person name="Riley R."/>
            <person name="Barry K."/>
            <person name="Blanchette R.A."/>
            <person name="Henrissat B."/>
            <person name="Martinez A.T."/>
            <person name="Otillar R."/>
            <person name="Spatafora J.W."/>
            <person name="Yadav J.S."/>
            <person name="Aerts A."/>
            <person name="Benoit I."/>
            <person name="Boyd A."/>
            <person name="Carlson A."/>
            <person name="Copeland A."/>
            <person name="Coutinho P.M."/>
            <person name="de Vries R.P."/>
            <person name="Ferreira P."/>
            <person name="Findley K."/>
            <person name="Foster B."/>
            <person name="Gaskell J."/>
            <person name="Glotzer D."/>
            <person name="Gorecki P."/>
            <person name="Heitman J."/>
            <person name="Hesse C."/>
            <person name="Hori C."/>
            <person name="Igarashi K."/>
            <person name="Jurgens J.A."/>
            <person name="Kallen N."/>
            <person name="Kersten P."/>
            <person name="Kohler A."/>
            <person name="Kuees U."/>
            <person name="Kumar T.K.A."/>
            <person name="Kuo A."/>
            <person name="LaButti K."/>
            <person name="Larrondo L.F."/>
            <person name="Lindquist E."/>
            <person name="Ling A."/>
            <person name="Lombard V."/>
            <person name="Lucas S."/>
            <person name="Lundell T."/>
            <person name="Martin R."/>
            <person name="McLaughlin D.J."/>
            <person name="Morgenstern I."/>
            <person name="Morin E."/>
            <person name="Murat C."/>
            <person name="Nagy L.G."/>
            <person name="Nolan M."/>
            <person name="Ohm R.A."/>
            <person name="Patyshakuliyeva A."/>
            <person name="Rokas A."/>
            <person name="Ruiz-Duenas F.J."/>
            <person name="Sabat G."/>
            <person name="Salamov A."/>
            <person name="Samejima M."/>
            <person name="Schmutz J."/>
            <person name="Slot J.C."/>
            <person name="St John F."/>
            <person name="Stenlid J."/>
            <person name="Sun H."/>
            <person name="Sun S."/>
            <person name="Syed K."/>
            <person name="Tsang A."/>
            <person name="Wiebenga A."/>
            <person name="Young D."/>
            <person name="Pisabarro A."/>
            <person name="Eastwood D.C."/>
            <person name="Martin F."/>
            <person name="Cullen D."/>
            <person name="Grigoriev I.V."/>
            <person name="Hibbett D.S."/>
        </authorList>
    </citation>
    <scope>NUCLEOTIDE SEQUENCE [LARGE SCALE GENOMIC DNA]</scope>
    <source>
        <strain evidence="4">RWD-64-598 SS2</strain>
    </source>
</reference>
<name>A0A5M3N4Z0_CONPW</name>
<dbReference type="GO" id="GO:0007094">
    <property type="term" value="P:mitotic spindle assembly checkpoint signaling"/>
    <property type="evidence" value="ECO:0007669"/>
    <property type="project" value="TreeGrafter"/>
</dbReference>
<dbReference type="SMART" id="SM00787">
    <property type="entry name" value="Spc7"/>
    <property type="match status" value="1"/>
</dbReference>
<organism evidence="3 4">
    <name type="scientific">Coniophora puteana (strain RWD-64-598)</name>
    <name type="common">Brown rot fungus</name>
    <dbReference type="NCBI Taxonomy" id="741705"/>
    <lineage>
        <taxon>Eukaryota</taxon>
        <taxon>Fungi</taxon>
        <taxon>Dikarya</taxon>
        <taxon>Basidiomycota</taxon>
        <taxon>Agaricomycotina</taxon>
        <taxon>Agaricomycetes</taxon>
        <taxon>Agaricomycetidae</taxon>
        <taxon>Boletales</taxon>
        <taxon>Coniophorineae</taxon>
        <taxon>Coniophoraceae</taxon>
        <taxon>Coniophora</taxon>
    </lineage>
</organism>
<evidence type="ECO:0000256" key="1">
    <source>
        <dbReference type="SAM" id="Coils"/>
    </source>
</evidence>
<dbReference type="InterPro" id="IPR013253">
    <property type="entry name" value="Spc7_domain"/>
</dbReference>
<feature type="coiled-coil region" evidence="1">
    <location>
        <begin position="162"/>
        <end position="189"/>
    </location>
</feature>
<dbReference type="KEGG" id="cput:CONPUDRAFT_45562"/>
<feature type="domain" description="Spc7 kinetochore protein" evidence="2">
    <location>
        <begin position="2"/>
        <end position="300"/>
    </location>
</feature>
<evidence type="ECO:0000313" key="4">
    <source>
        <dbReference type="Proteomes" id="UP000053558"/>
    </source>
</evidence>
<dbReference type="GeneID" id="19207081"/>
<dbReference type="Pfam" id="PF18210">
    <property type="entry name" value="Knl1_RWD_C"/>
    <property type="match status" value="1"/>
</dbReference>
<dbReference type="AlphaFoldDB" id="A0A5M3N4Z0"/>
<dbReference type="OMA" id="EACTEAM"/>
<dbReference type="InterPro" id="IPR040850">
    <property type="entry name" value="Knl1_RWD_C"/>
</dbReference>
<comment type="caution">
    <text evidence="3">The sequence shown here is derived from an EMBL/GenBank/DDBJ whole genome shotgun (WGS) entry which is preliminary data.</text>
</comment>
<accession>A0A5M3N4Z0</accession>
<feature type="coiled-coil region" evidence="1">
    <location>
        <begin position="215"/>
        <end position="274"/>
    </location>
</feature>
<keyword evidence="1" id="KW-0175">Coiled coil</keyword>
<sequence length="482" mass="54842">MELTGIRFMDEITAPRRSTIHPSAHRPPRRSSTEMEIPLAEYVVAMAIDVPQLELYTHVSRDLQTTIERIKTIYTEAEAEAAKMTPELFMEFLNADEDGQAELLHQLKLIKVHNHGQAKSGWYDWKLKWVEQLFQKADEGFTHLEADARTLEEFTRDAQQIVPGLREEYEQIMRELEQDQADIAELENCDQDYLNELKTTINEQTASLELFRGDVEESKSKLAHLQSRMDDINAQKQEQTTAIQDAEYQLNKQKNNTRAEVLRLQDELTALQTLHTWKASKIAPDMFEFIYASTYRVSVPCVKFRPLVNDVEIIRLDEAKTKYKDPFPALSPLSLDTARRLVHTLDKDVGVRQIVELLGDYWTSCAQIRSQLRQVAIKYPVTIDAPPSGAPSETSPVFTATATLMFPSVRGKATVSFIFNTRTVQSWPMSIASLGCDVKVCYGAMDRHTLHNAILGRLGQATPSDNYACLLDACMDAMDCYV</sequence>
<dbReference type="GO" id="GO:1990758">
    <property type="term" value="P:mitotic sister chromatid biorientation"/>
    <property type="evidence" value="ECO:0007669"/>
    <property type="project" value="TreeGrafter"/>
</dbReference>
<dbReference type="Pfam" id="PF08317">
    <property type="entry name" value="Spc7"/>
    <property type="match status" value="1"/>
</dbReference>
<dbReference type="PANTHER" id="PTHR28260:SF1">
    <property type="entry name" value="SPINDLE POLE BODY COMPONENT SPC105"/>
    <property type="match status" value="1"/>
</dbReference>
<protein>
    <recommendedName>
        <fullName evidence="2">Spc7 kinetochore protein domain-containing protein</fullName>
    </recommendedName>
</protein>
<evidence type="ECO:0000259" key="2">
    <source>
        <dbReference type="SMART" id="SM00787"/>
    </source>
</evidence>
<dbReference type="OrthoDB" id="5592879at2759"/>
<dbReference type="InterPro" id="IPR033338">
    <property type="entry name" value="Spc105/Spc7"/>
</dbReference>
<dbReference type="EMBL" id="JH711573">
    <property type="protein sequence ID" value="EIW86479.1"/>
    <property type="molecule type" value="Genomic_DNA"/>
</dbReference>